<name>A0A2Z6R9X0_9GLOM</name>
<accession>A0A2Z6R9X0</accession>
<dbReference type="Proteomes" id="UP000247702">
    <property type="component" value="Unassembled WGS sequence"/>
</dbReference>
<keyword evidence="3" id="KW-1185">Reference proteome</keyword>
<protein>
    <submittedName>
        <fullName evidence="1">Uncharacterized protein</fullName>
    </submittedName>
</protein>
<evidence type="ECO:0000313" key="1">
    <source>
        <dbReference type="EMBL" id="GBB98860.1"/>
    </source>
</evidence>
<dbReference type="EMBL" id="BLAL01000285">
    <property type="protein sequence ID" value="GET00207.1"/>
    <property type="molecule type" value="Genomic_DNA"/>
</dbReference>
<sequence>MNQSLYYVVTQINQDIDMHKERTLEVTIKQISDDISKITLNQIIEFVRSHNVKEIWAINVENLLDTKHYVLLLQNQGYLCSCLLIIQCGIIYKHYFQENITYNYDEVSDANTSLYLFNQNNNGFCEDQLTILEQKLIYNKLHEMYKKILNKALQSNSKSE</sequence>
<evidence type="ECO:0000313" key="3">
    <source>
        <dbReference type="Proteomes" id="UP000247702"/>
    </source>
</evidence>
<dbReference type="EMBL" id="BEXD01002604">
    <property type="protein sequence ID" value="GBB98860.1"/>
    <property type="molecule type" value="Genomic_DNA"/>
</dbReference>
<proteinExistence type="predicted"/>
<reference evidence="2" key="2">
    <citation type="submission" date="2019-10" db="EMBL/GenBank/DDBJ databases">
        <title>Conservation and host-specific expression of non-tandemly repeated heterogenous ribosome RNA gene in arbuscular mycorrhizal fungi.</title>
        <authorList>
            <person name="Maeda T."/>
            <person name="Kobayashi Y."/>
            <person name="Nakagawa T."/>
            <person name="Ezawa T."/>
            <person name="Yamaguchi K."/>
            <person name="Bino T."/>
            <person name="Nishimoto Y."/>
            <person name="Shigenobu S."/>
            <person name="Kawaguchi M."/>
        </authorList>
    </citation>
    <scope>NUCLEOTIDE SEQUENCE</scope>
    <source>
        <strain evidence="2">HR1</strain>
    </source>
</reference>
<reference evidence="1 3" key="1">
    <citation type="submission" date="2017-11" db="EMBL/GenBank/DDBJ databases">
        <title>The genome of Rhizophagus clarus HR1 reveals common genetic basis of auxotrophy among arbuscular mycorrhizal fungi.</title>
        <authorList>
            <person name="Kobayashi Y."/>
        </authorList>
    </citation>
    <scope>NUCLEOTIDE SEQUENCE [LARGE SCALE GENOMIC DNA]</scope>
    <source>
        <strain evidence="1 3">HR1</strain>
    </source>
</reference>
<organism evidence="1 3">
    <name type="scientific">Rhizophagus clarus</name>
    <dbReference type="NCBI Taxonomy" id="94130"/>
    <lineage>
        <taxon>Eukaryota</taxon>
        <taxon>Fungi</taxon>
        <taxon>Fungi incertae sedis</taxon>
        <taxon>Mucoromycota</taxon>
        <taxon>Glomeromycotina</taxon>
        <taxon>Glomeromycetes</taxon>
        <taxon>Glomerales</taxon>
        <taxon>Glomeraceae</taxon>
        <taxon>Rhizophagus</taxon>
    </lineage>
</organism>
<comment type="caution">
    <text evidence="1">The sequence shown here is derived from an EMBL/GenBank/DDBJ whole genome shotgun (WGS) entry which is preliminary data.</text>
</comment>
<gene>
    <name evidence="2" type="ORF">RCL2_002667700</name>
    <name evidence="1" type="ORF">RclHR1_33410001</name>
</gene>
<evidence type="ECO:0000313" key="2">
    <source>
        <dbReference type="EMBL" id="GET00207.1"/>
    </source>
</evidence>
<dbReference type="AlphaFoldDB" id="A0A2Z6R9X0"/>
<dbReference type="OrthoDB" id="2418216at2759"/>
<dbReference type="STRING" id="94130.A0A2Z6R9X0"/>
<dbReference type="Proteomes" id="UP000615446">
    <property type="component" value="Unassembled WGS sequence"/>
</dbReference>